<feature type="transmembrane region" description="Helical" evidence="2">
    <location>
        <begin position="70"/>
        <end position="90"/>
    </location>
</feature>
<dbReference type="EMBL" id="JACHVB010000013">
    <property type="protein sequence ID" value="MBC2593369.1"/>
    <property type="molecule type" value="Genomic_DNA"/>
</dbReference>
<proteinExistence type="predicted"/>
<reference evidence="3 4" key="1">
    <citation type="submission" date="2020-07" db="EMBL/GenBank/DDBJ databases">
        <authorList>
            <person name="Feng X."/>
        </authorList>
    </citation>
    <scope>NUCLEOTIDE SEQUENCE [LARGE SCALE GENOMIC DNA]</scope>
    <source>
        <strain evidence="3 4">JCM31066</strain>
    </source>
</reference>
<evidence type="ECO:0000256" key="1">
    <source>
        <dbReference type="SAM" id="MobiDB-lite"/>
    </source>
</evidence>
<evidence type="ECO:0000313" key="4">
    <source>
        <dbReference type="Proteomes" id="UP000546464"/>
    </source>
</evidence>
<dbReference type="PANTHER" id="PTHR37309">
    <property type="entry name" value="SLR0284 PROTEIN"/>
    <property type="match status" value="1"/>
</dbReference>
<comment type="caution">
    <text evidence="3">The sequence shown here is derived from an EMBL/GenBank/DDBJ whole genome shotgun (WGS) entry which is preliminary data.</text>
</comment>
<protein>
    <submittedName>
        <fullName evidence="3">Phage holin family protein</fullName>
    </submittedName>
</protein>
<feature type="transmembrane region" description="Helical" evidence="2">
    <location>
        <begin position="102"/>
        <end position="123"/>
    </location>
</feature>
<dbReference type="InterPro" id="IPR007165">
    <property type="entry name" value="Phage_holin_4_2"/>
</dbReference>
<dbReference type="PANTHER" id="PTHR37309:SF1">
    <property type="entry name" value="SLR0284 PROTEIN"/>
    <property type="match status" value="1"/>
</dbReference>
<dbReference type="Proteomes" id="UP000546464">
    <property type="component" value="Unassembled WGS sequence"/>
</dbReference>
<feature type="transmembrane region" description="Helical" evidence="2">
    <location>
        <begin position="12"/>
        <end position="33"/>
    </location>
</feature>
<organism evidence="3 4">
    <name type="scientific">Ruficoccus amylovorans</name>
    <dbReference type="NCBI Taxonomy" id="1804625"/>
    <lineage>
        <taxon>Bacteria</taxon>
        <taxon>Pseudomonadati</taxon>
        <taxon>Verrucomicrobiota</taxon>
        <taxon>Opitutia</taxon>
        <taxon>Puniceicoccales</taxon>
        <taxon>Cerasicoccaceae</taxon>
        <taxon>Ruficoccus</taxon>
    </lineage>
</organism>
<name>A0A842HB56_9BACT</name>
<evidence type="ECO:0000313" key="3">
    <source>
        <dbReference type="EMBL" id="MBC2593369.1"/>
    </source>
</evidence>
<dbReference type="Pfam" id="PF04020">
    <property type="entry name" value="Phage_holin_4_2"/>
    <property type="match status" value="1"/>
</dbReference>
<dbReference type="AlphaFoldDB" id="A0A842HB56"/>
<keyword evidence="2" id="KW-1133">Transmembrane helix</keyword>
<feature type="region of interest" description="Disordered" evidence="1">
    <location>
        <begin position="134"/>
        <end position="160"/>
    </location>
</feature>
<sequence>MDNRPARKGQINFVKLLQSWVLIALGVLIASSLSDGVHYDSRGTLVLVVLLLSLFNLVIRPVLILFALPFVVLTFGFGLVVINALVLLLVEAVVPGFQLASFWSALWVALVISLVSLAANLLVGGSRVKVTVRRSGPPGKGPDSSARKNLSGNDDDVIDI</sequence>
<evidence type="ECO:0000256" key="2">
    <source>
        <dbReference type="SAM" id="Phobius"/>
    </source>
</evidence>
<gene>
    <name evidence="3" type="ORF">H5P28_03755</name>
</gene>
<feature type="transmembrane region" description="Helical" evidence="2">
    <location>
        <begin position="45"/>
        <end position="63"/>
    </location>
</feature>
<keyword evidence="2" id="KW-0472">Membrane</keyword>
<keyword evidence="2" id="KW-0812">Transmembrane</keyword>
<accession>A0A842HB56</accession>
<keyword evidence="4" id="KW-1185">Reference proteome</keyword>
<dbReference type="RefSeq" id="WP_185674378.1">
    <property type="nucleotide sequence ID" value="NZ_JACHVB010000013.1"/>
</dbReference>